<evidence type="ECO:0000313" key="2">
    <source>
        <dbReference type="EMBL" id="JAA68201.1"/>
    </source>
</evidence>
<proteinExistence type="evidence at transcript level"/>
<dbReference type="EMBL" id="GADI01005607">
    <property type="protein sequence ID" value="JAA68201.1"/>
    <property type="molecule type" value="mRNA"/>
</dbReference>
<name>A0A0K8RAV4_IXORI</name>
<accession>A0A0K8RAV4</accession>
<reference evidence="2" key="1">
    <citation type="submission" date="2012-12" db="EMBL/GenBank/DDBJ databases">
        <title>Identification and characterization of a phenylalanine ammonia-lyase gene family in Isatis indigotica Fort.</title>
        <authorList>
            <person name="Liu Q."/>
            <person name="Chen J."/>
            <person name="Zhou X."/>
            <person name="Di P."/>
            <person name="Xiao Y."/>
            <person name="Xuan H."/>
            <person name="Zhang L."/>
            <person name="Chen W."/>
        </authorList>
    </citation>
    <scope>NUCLEOTIDE SEQUENCE</scope>
    <source>
        <tissue evidence="2">Salivary gland</tissue>
    </source>
</reference>
<organism evidence="2">
    <name type="scientific">Ixodes ricinus</name>
    <name type="common">Common tick</name>
    <name type="synonym">Acarus ricinus</name>
    <dbReference type="NCBI Taxonomy" id="34613"/>
    <lineage>
        <taxon>Eukaryota</taxon>
        <taxon>Metazoa</taxon>
        <taxon>Ecdysozoa</taxon>
        <taxon>Arthropoda</taxon>
        <taxon>Chelicerata</taxon>
        <taxon>Arachnida</taxon>
        <taxon>Acari</taxon>
        <taxon>Parasitiformes</taxon>
        <taxon>Ixodida</taxon>
        <taxon>Ixodoidea</taxon>
        <taxon>Ixodidae</taxon>
        <taxon>Ixodinae</taxon>
        <taxon>Ixodes</taxon>
    </lineage>
</organism>
<keyword evidence="1" id="KW-0732">Signal</keyword>
<protein>
    <submittedName>
        <fullName evidence="2">Putative plasma membrane sensor</fullName>
    </submittedName>
</protein>
<sequence>MLLLKVILVVLISKIDSGPAPSVQKSENAPKTLPPGSLITQKDSVGCSYTLLPFFEEATMGGGFLVVNCRKSCPDGKEGNVVDGNQCAATLNCLNDAEVEVTVGSCDHGSCKPVSPSKHLTVALMVEGEEEEG</sequence>
<feature type="chain" id="PRO_5005516598" evidence="1">
    <location>
        <begin position="18"/>
        <end position="133"/>
    </location>
</feature>
<dbReference type="AlphaFoldDB" id="A0A0K8RAV4"/>
<evidence type="ECO:0000256" key="1">
    <source>
        <dbReference type="SAM" id="SignalP"/>
    </source>
</evidence>
<feature type="signal peptide" evidence="1">
    <location>
        <begin position="1"/>
        <end position="17"/>
    </location>
</feature>